<protein>
    <submittedName>
        <fullName evidence="1 2">Uncharacterized protein</fullName>
    </submittedName>
</protein>
<accession>A0A180G1B4</accession>
<dbReference type="VEuPathDB" id="FungiDB:PTTG_29877"/>
<dbReference type="STRING" id="630390.A0A180G1B4"/>
<proteinExistence type="predicted"/>
<dbReference type="EnsemblFungi" id="PTTG_29877-t43_1">
    <property type="protein sequence ID" value="PTTG_29877-t43_1-p1"/>
    <property type="gene ID" value="PTTG_29877"/>
</dbReference>
<reference evidence="1" key="2">
    <citation type="submission" date="2016-05" db="EMBL/GenBank/DDBJ databases">
        <title>Comparative analysis highlights variable genome content of wheat rusts and divergence of the mating loci.</title>
        <authorList>
            <person name="Cuomo C.A."/>
            <person name="Bakkeren G."/>
            <person name="Szabo L."/>
            <person name="Khalil H."/>
            <person name="Joly D."/>
            <person name="Goldberg J."/>
            <person name="Young S."/>
            <person name="Zeng Q."/>
            <person name="Fellers J."/>
        </authorList>
    </citation>
    <scope>NUCLEOTIDE SEQUENCE [LARGE SCALE GENOMIC DNA]</scope>
    <source>
        <strain evidence="1">1-1 BBBD Race 1</strain>
    </source>
</reference>
<organism evidence="1">
    <name type="scientific">Puccinia triticina (isolate 1-1 / race 1 (BBBD))</name>
    <name type="common">Brown leaf rust fungus</name>
    <dbReference type="NCBI Taxonomy" id="630390"/>
    <lineage>
        <taxon>Eukaryota</taxon>
        <taxon>Fungi</taxon>
        <taxon>Dikarya</taxon>
        <taxon>Basidiomycota</taxon>
        <taxon>Pucciniomycotina</taxon>
        <taxon>Pucciniomycetes</taxon>
        <taxon>Pucciniales</taxon>
        <taxon>Pucciniaceae</taxon>
        <taxon>Puccinia</taxon>
    </lineage>
</organism>
<name>A0A180G1B4_PUCT1</name>
<dbReference type="PANTHER" id="PTHR33246:SF51">
    <property type="entry name" value="MYB_SANT-LIKE DOMAIN-CONTAINING PROTEIN"/>
    <property type="match status" value="1"/>
</dbReference>
<keyword evidence="3" id="KW-1185">Reference proteome</keyword>
<sequence>MGSTTLKTSNNLGFSLNINDNNNQKPINKYLINNQFIITNLSMPINNQITHQDLLMMMNYSMMEINSSPSYGNTNRQQIEKLRCELEDMDGYEGCDWDTLRTEMIETWGAWGDEMMYTIDDLFELAEQQAQQGIINYQPYRRYLEKFTTILKYLVKNKHINKEDDPGLLFLSAFSTGIQQSIKRTLVSKDQLPKSKDGNNKAPLWEHLVDAAETEMRRIEEGYEEENIRAWELASLKHRLEITSTSTCKYPKPSNQLEFPEGPITENTEPEIDCAELQMDCVDAVMDFMEPVVEVTEMDLKNHSQESVPKTTALTIQLTNQKPSMAYFMDTVMELKHTVIEILEFDSNGVNTAISVNQEEILDQSFQQIKTFNHQPHQLNNNYKSKIEDSRLTETTQQAPQFPCSPEISWIEHIYKIQSKIFNKHLFKPHLDQHEESFNKPLPQDPGTADMAPEAKEDNTIILCNPDNHPTNLKPTNSQISVNLNPLCPPAEEIFKTLPAPVLPDITSKPTFSRNKSKPKQGLDRYINKKLSQLQSHKNQSLHLFYLLKKLIFQPTLKIPPDRFGKLQEAFNHPRLLVGIG</sequence>
<dbReference type="Proteomes" id="UP000005240">
    <property type="component" value="Unassembled WGS sequence"/>
</dbReference>
<evidence type="ECO:0000313" key="1">
    <source>
        <dbReference type="EMBL" id="OAV86486.1"/>
    </source>
</evidence>
<dbReference type="AlphaFoldDB" id="A0A180G1B4"/>
<dbReference type="EMBL" id="ADAS02001088">
    <property type="protein sequence ID" value="OAV86486.1"/>
    <property type="molecule type" value="Genomic_DNA"/>
</dbReference>
<reference evidence="2 3" key="3">
    <citation type="journal article" date="2017" name="G3 (Bethesda)">
        <title>Comparative analysis highlights variable genome content of wheat rusts and divergence of the mating loci.</title>
        <authorList>
            <person name="Cuomo C.A."/>
            <person name="Bakkeren G."/>
            <person name="Khalil H.B."/>
            <person name="Panwar V."/>
            <person name="Joly D."/>
            <person name="Linning R."/>
            <person name="Sakthikumar S."/>
            <person name="Song X."/>
            <person name="Adiconis X."/>
            <person name="Fan L."/>
            <person name="Goldberg J.M."/>
            <person name="Levin J.Z."/>
            <person name="Young S."/>
            <person name="Zeng Q."/>
            <person name="Anikster Y."/>
            <person name="Bruce M."/>
            <person name="Wang M."/>
            <person name="Yin C."/>
            <person name="McCallum B."/>
            <person name="Szabo L.J."/>
            <person name="Hulbert S."/>
            <person name="Chen X."/>
            <person name="Fellers J.P."/>
        </authorList>
    </citation>
    <scope>NUCLEOTIDE SEQUENCE</scope>
    <source>
        <strain evidence="2">isolate 1-1 / race 1 (BBBD)</strain>
        <strain evidence="3">Isolate 1-1 / race 1 (BBBD)</strain>
    </source>
</reference>
<evidence type="ECO:0000313" key="2">
    <source>
        <dbReference type="EnsemblFungi" id="PTTG_29877-t43_1-p1"/>
    </source>
</evidence>
<gene>
    <name evidence="1" type="ORF">PTTG_29877</name>
</gene>
<reference evidence="1" key="1">
    <citation type="submission" date="2009-11" db="EMBL/GenBank/DDBJ databases">
        <authorList>
            <consortium name="The Broad Institute Genome Sequencing Platform"/>
            <person name="Ward D."/>
            <person name="Feldgarden M."/>
            <person name="Earl A."/>
            <person name="Young S.K."/>
            <person name="Zeng Q."/>
            <person name="Koehrsen M."/>
            <person name="Alvarado L."/>
            <person name="Berlin A."/>
            <person name="Bochicchio J."/>
            <person name="Borenstein D."/>
            <person name="Chapman S.B."/>
            <person name="Chen Z."/>
            <person name="Engels R."/>
            <person name="Freedman E."/>
            <person name="Gellesch M."/>
            <person name="Goldberg J."/>
            <person name="Griggs A."/>
            <person name="Gujja S."/>
            <person name="Heilman E."/>
            <person name="Heiman D."/>
            <person name="Hepburn T."/>
            <person name="Howarth C."/>
            <person name="Jen D."/>
            <person name="Larson L."/>
            <person name="Lewis B."/>
            <person name="Mehta T."/>
            <person name="Park D."/>
            <person name="Pearson M."/>
            <person name="Roberts A."/>
            <person name="Saif S."/>
            <person name="Shea T."/>
            <person name="Shenoy N."/>
            <person name="Sisk P."/>
            <person name="Stolte C."/>
            <person name="Sykes S."/>
            <person name="Thomson T."/>
            <person name="Walk T."/>
            <person name="White J."/>
            <person name="Yandava C."/>
            <person name="Izard J."/>
            <person name="Baranova O.V."/>
            <person name="Blanton J.M."/>
            <person name="Tanner A.C."/>
            <person name="Dewhirst F.E."/>
            <person name="Haas B."/>
            <person name="Nusbaum C."/>
            <person name="Birren B."/>
        </authorList>
    </citation>
    <scope>NUCLEOTIDE SEQUENCE [LARGE SCALE GENOMIC DNA]</scope>
    <source>
        <strain evidence="1">1-1 BBBD Race 1</strain>
    </source>
</reference>
<reference evidence="2" key="4">
    <citation type="submission" date="2025-05" db="UniProtKB">
        <authorList>
            <consortium name="EnsemblFungi"/>
        </authorList>
    </citation>
    <scope>IDENTIFICATION</scope>
    <source>
        <strain evidence="2">isolate 1-1 / race 1 (BBBD)</strain>
    </source>
</reference>
<dbReference type="PANTHER" id="PTHR33246">
    <property type="entry name" value="CCHC-TYPE DOMAIN-CONTAINING PROTEIN"/>
    <property type="match status" value="1"/>
</dbReference>
<evidence type="ECO:0000313" key="3">
    <source>
        <dbReference type="Proteomes" id="UP000005240"/>
    </source>
</evidence>